<reference evidence="4" key="2">
    <citation type="submission" date="2023-06" db="EMBL/GenBank/DDBJ databases">
        <title>Black Yeasts Isolated from many extreme environments.</title>
        <authorList>
            <person name="Coleine C."/>
            <person name="Stajich J.E."/>
            <person name="Selbmann L."/>
        </authorList>
    </citation>
    <scope>NUCLEOTIDE SEQUENCE</scope>
    <source>
        <strain evidence="4">CCFEE 5200</strain>
    </source>
</reference>
<comment type="caution">
    <text evidence="3">The sequence shown here is derived from an EMBL/GenBank/DDBJ whole genome shotgun (WGS) entry which is preliminary data.</text>
</comment>
<proteinExistence type="predicted"/>
<name>A0AAN6FGW1_9PEZI</name>
<accession>A0AAN6FGW1</accession>
<feature type="domain" description="Glycoside hydrolase 131 catalytic N-terminal" evidence="2">
    <location>
        <begin position="12"/>
        <end position="246"/>
    </location>
</feature>
<dbReference type="Proteomes" id="UP001168146">
    <property type="component" value="Unassembled WGS sequence"/>
</dbReference>
<evidence type="ECO:0000313" key="5">
    <source>
        <dbReference type="Proteomes" id="UP001168146"/>
    </source>
</evidence>
<dbReference type="EMBL" id="JAUJLE010000004">
    <property type="protein sequence ID" value="KAK1014289.1"/>
    <property type="molecule type" value="Genomic_DNA"/>
</dbReference>
<dbReference type="Proteomes" id="UP001175353">
    <property type="component" value="Unassembled WGS sequence"/>
</dbReference>
<dbReference type="PANTHER" id="PTHR34612:SF6">
    <property type="entry name" value="GLYCOSIDE HYDROLASE 131 CATALYTIC N-TERMINAL DOMAIN-CONTAINING PROTEIN"/>
    <property type="match status" value="1"/>
</dbReference>
<organism evidence="3 5">
    <name type="scientific">Friedmanniomyces endolithicus</name>
    <dbReference type="NCBI Taxonomy" id="329885"/>
    <lineage>
        <taxon>Eukaryota</taxon>
        <taxon>Fungi</taxon>
        <taxon>Dikarya</taxon>
        <taxon>Ascomycota</taxon>
        <taxon>Pezizomycotina</taxon>
        <taxon>Dothideomycetes</taxon>
        <taxon>Dothideomycetidae</taxon>
        <taxon>Mycosphaerellales</taxon>
        <taxon>Teratosphaeriaceae</taxon>
        <taxon>Friedmanniomyces</taxon>
    </lineage>
</organism>
<evidence type="ECO:0000259" key="2">
    <source>
        <dbReference type="Pfam" id="PF18271"/>
    </source>
</evidence>
<dbReference type="InterPro" id="IPR041524">
    <property type="entry name" value="GH131_N"/>
</dbReference>
<feature type="region of interest" description="Disordered" evidence="1">
    <location>
        <begin position="249"/>
        <end position="286"/>
    </location>
</feature>
<keyword evidence="6" id="KW-1185">Reference proteome</keyword>
<gene>
    <name evidence="3" type="ORF">LTR82_011006</name>
    <name evidence="4" type="ORF">LTR91_001152</name>
</gene>
<dbReference type="EMBL" id="JASUXU010000039">
    <property type="protein sequence ID" value="KAK0318016.1"/>
    <property type="molecule type" value="Genomic_DNA"/>
</dbReference>
<protein>
    <recommendedName>
        <fullName evidence="2">Glycoside hydrolase 131 catalytic N-terminal domain-containing protein</fullName>
    </recommendedName>
</protein>
<dbReference type="PANTHER" id="PTHR34612">
    <property type="entry name" value="GH131_N DOMAIN-CONTAINING PROTEIN"/>
    <property type="match status" value="1"/>
</dbReference>
<dbReference type="AlphaFoldDB" id="A0AAN6FGW1"/>
<evidence type="ECO:0000313" key="6">
    <source>
        <dbReference type="Proteomes" id="UP001175353"/>
    </source>
</evidence>
<feature type="compositionally biased region" description="Low complexity" evidence="1">
    <location>
        <begin position="298"/>
        <end position="410"/>
    </location>
</feature>
<dbReference type="Gene3D" id="2.60.120.1160">
    <property type="match status" value="1"/>
</dbReference>
<evidence type="ECO:0000313" key="4">
    <source>
        <dbReference type="EMBL" id="KAK1014289.1"/>
    </source>
</evidence>
<evidence type="ECO:0000313" key="3">
    <source>
        <dbReference type="EMBL" id="KAK0318016.1"/>
    </source>
</evidence>
<reference evidence="3" key="1">
    <citation type="submission" date="2021-12" db="EMBL/GenBank/DDBJ databases">
        <title>Black yeast isolated from Biological Soil Crust.</title>
        <authorList>
            <person name="Kurbessoian T."/>
        </authorList>
    </citation>
    <scope>NUCLEOTIDE SEQUENCE</scope>
    <source>
        <strain evidence="3">CCFEE 5208</strain>
    </source>
</reference>
<feature type="compositionally biased region" description="Low complexity" evidence="1">
    <location>
        <begin position="259"/>
        <end position="286"/>
    </location>
</feature>
<feature type="region of interest" description="Disordered" evidence="1">
    <location>
        <begin position="298"/>
        <end position="491"/>
    </location>
</feature>
<dbReference type="Pfam" id="PF18271">
    <property type="entry name" value="GH131_N"/>
    <property type="match status" value="1"/>
</dbReference>
<evidence type="ECO:0000256" key="1">
    <source>
        <dbReference type="SAM" id="MobiDB-lite"/>
    </source>
</evidence>
<sequence>MLALIGSSTATILWDGRLNNETSSAFLNDWSFSNTVGQYQYYIHGTGPVTDYVNLGTAYKNPADSGSVRGIQVTIDNSSVWNSDNMLRTELIPQTKAPINKGKVFYHFSVQHTATNPPSPYEEHQVCFFESHFTELKFGLIDGEQGTLDQSLRWDVNSETHWNVSFTAGIWHNIAYAIDFDAGSVGFYHSTGSDDLTLTVPPVSVSASSNGADWHLGVLRLPSSTGRSDTAAEDWHFSGLYIESGEITTSVSGPGGASSGSRVSSSSVAPVASSSNAPARSSSTKTVVSSVISISTSEVSTSSSTKATTASTSIKPTSSSVKPTTSSTSIKPTTSSASIKPTTSSEAPATSTLKPATSSAATSSSKPVVSTPRSVSTPISKPTTSYATPSSSSAVRTTLSTLVRSSSSSSEAAPVTASNSTSTQVHASTTSTHPHTSTSASSAVTIAPVSTSVATSSKPLSSASAPATLHTQHSSSSASTAVSPVSTPEPSDECVVNYIYV</sequence>
<feature type="compositionally biased region" description="Low complexity" evidence="1">
    <location>
        <begin position="425"/>
        <end position="488"/>
    </location>
</feature>